<dbReference type="GO" id="GO:0005789">
    <property type="term" value="C:endoplasmic reticulum membrane"/>
    <property type="evidence" value="ECO:0007669"/>
    <property type="project" value="UniProtKB-SubCell"/>
</dbReference>
<evidence type="ECO:0000313" key="16">
    <source>
        <dbReference type="EMBL" id="KYM87330.1"/>
    </source>
</evidence>
<dbReference type="GO" id="GO:0005506">
    <property type="term" value="F:iron ion binding"/>
    <property type="evidence" value="ECO:0007669"/>
    <property type="project" value="InterPro"/>
</dbReference>
<sequence length="603" mass="69192">SHSKLEEPTTRRDDDDFSLVTVTSVSLQSTGSTFTGSVYTNWEEKFACHSLQGRGCVFSYRKRRTHFGDGVFSAPAGVCPRHVTSSVIRRNTGDSRLVFVWPQKTSRSRLSNVLVPLLRGILVGLLFIDTLHLWPGEFLPTCLPPTMPITLPPVKCNVIEPQEFKEGIFMYQLGTKPFINIFKPKYLELIFPSTVNITKGDSYDLLKPWLGNGLLTSTGKQWFHDRKLIGPTFHFSILDQFAVILSEKVEILTKCFEKTIKDNPGKAVDVFPFIVNTTLDIICETAMGVDIQAQEVVNKYVSTVHQASLLIIDRMIQPWYWIDWLYYLLPVGKQFKSTLDILHGFTKKVISKKKVERQSQNTKLENEDNEFNIDKRKRKAFLDLLLDQNEKDDTPLTDDELRAQVDTFMFEGHDTTAVAITWALFLLGNNLEHQEKVHEELEKIFGDSEIQASVKELSQLKYLERVIKETLRIFPSVPLIMRKLVEDVKLDSYTLPKGTLVVLAIMLTHRSSEIWPDPLKFDPDRFLPENSQNRNPYAYIPFSAGPRNCIGQRFALLEEKIVLTAILRKWRVKSVKTIDTIEYGSSLIMRPVEEVFIHFTPKK</sequence>
<comment type="subcellular location">
    <subcellularLocation>
        <location evidence="4">Endoplasmic reticulum membrane</location>
        <topology evidence="4">Peripheral membrane protein</topology>
    </subcellularLocation>
    <subcellularLocation>
        <location evidence="3">Microsome membrane</location>
        <topology evidence="3">Peripheral membrane protein</topology>
    </subcellularLocation>
</comment>
<evidence type="ECO:0000256" key="6">
    <source>
        <dbReference type="ARBA" id="ARBA00022617"/>
    </source>
</evidence>
<dbReference type="PROSITE" id="PS00086">
    <property type="entry name" value="CYTOCHROME_P450"/>
    <property type="match status" value="1"/>
</dbReference>
<dbReference type="Proteomes" id="UP000078540">
    <property type="component" value="Unassembled WGS sequence"/>
</dbReference>
<gene>
    <name evidence="16" type="ORF">ALC53_03516</name>
</gene>
<evidence type="ECO:0000256" key="10">
    <source>
        <dbReference type="ARBA" id="ARBA00023002"/>
    </source>
</evidence>
<keyword evidence="12 15" id="KW-0503">Monooxygenase</keyword>
<dbReference type="CDD" id="cd20628">
    <property type="entry name" value="CYP4"/>
    <property type="match status" value="1"/>
</dbReference>
<dbReference type="STRING" id="520822.A0A195BMX4"/>
<feature type="binding site" description="axial binding residue" evidence="14">
    <location>
        <position position="549"/>
    </location>
    <ligand>
        <name>heme</name>
        <dbReference type="ChEBI" id="CHEBI:30413"/>
    </ligand>
    <ligandPart>
        <name>Fe</name>
        <dbReference type="ChEBI" id="CHEBI:18248"/>
    </ligandPart>
</feature>
<dbReference type="InterPro" id="IPR017972">
    <property type="entry name" value="Cyt_P450_CS"/>
</dbReference>
<keyword evidence="10 15" id="KW-0560">Oxidoreductase</keyword>
<dbReference type="GO" id="GO:0016705">
    <property type="term" value="F:oxidoreductase activity, acting on paired donors, with incorporation or reduction of molecular oxygen"/>
    <property type="evidence" value="ECO:0007669"/>
    <property type="project" value="InterPro"/>
</dbReference>
<keyword evidence="8" id="KW-0256">Endoplasmic reticulum</keyword>
<keyword evidence="11 14" id="KW-0408">Iron</keyword>
<proteinExistence type="inferred from homology"/>
<comment type="similarity">
    <text evidence="5 15">Belongs to the cytochrome P450 family.</text>
</comment>
<keyword evidence="6 14" id="KW-0349">Heme</keyword>
<dbReference type="AlphaFoldDB" id="A0A195BMX4"/>
<evidence type="ECO:0000256" key="9">
    <source>
        <dbReference type="ARBA" id="ARBA00022848"/>
    </source>
</evidence>
<evidence type="ECO:0000256" key="5">
    <source>
        <dbReference type="ARBA" id="ARBA00010617"/>
    </source>
</evidence>
<name>A0A195BMX4_9HYME</name>
<dbReference type="InterPro" id="IPR002401">
    <property type="entry name" value="Cyt_P450_E_grp-I"/>
</dbReference>
<dbReference type="EMBL" id="KQ976433">
    <property type="protein sequence ID" value="KYM87330.1"/>
    <property type="molecule type" value="Genomic_DNA"/>
</dbReference>
<dbReference type="GO" id="GO:0004497">
    <property type="term" value="F:monooxygenase activity"/>
    <property type="evidence" value="ECO:0007669"/>
    <property type="project" value="UniProtKB-KW"/>
</dbReference>
<dbReference type="PRINTS" id="PR00463">
    <property type="entry name" value="EP450I"/>
</dbReference>
<reference evidence="16 17" key="1">
    <citation type="submission" date="2015-09" db="EMBL/GenBank/DDBJ databases">
        <title>Atta colombica WGS genome.</title>
        <authorList>
            <person name="Nygaard S."/>
            <person name="Hu H."/>
            <person name="Boomsma J."/>
            <person name="Zhang G."/>
        </authorList>
    </citation>
    <scope>NUCLEOTIDE SEQUENCE [LARGE SCALE GENOMIC DNA]</scope>
    <source>
        <strain evidence="16">Treedump-2</strain>
        <tissue evidence="16">Whole body</tissue>
    </source>
</reference>
<dbReference type="InterPro" id="IPR036396">
    <property type="entry name" value="Cyt_P450_sf"/>
</dbReference>
<dbReference type="Gene3D" id="1.10.630.10">
    <property type="entry name" value="Cytochrome P450"/>
    <property type="match status" value="1"/>
</dbReference>
<evidence type="ECO:0000256" key="1">
    <source>
        <dbReference type="ARBA" id="ARBA00001971"/>
    </source>
</evidence>
<dbReference type="PANTHER" id="PTHR24291:SF189">
    <property type="entry name" value="CYTOCHROME P450 4C3-RELATED"/>
    <property type="match status" value="1"/>
</dbReference>
<keyword evidence="13" id="KW-0472">Membrane</keyword>
<dbReference type="InterPro" id="IPR050196">
    <property type="entry name" value="Cytochrome_P450_Monoox"/>
</dbReference>
<keyword evidence="17" id="KW-1185">Reference proteome</keyword>
<evidence type="ECO:0000256" key="3">
    <source>
        <dbReference type="ARBA" id="ARBA00004174"/>
    </source>
</evidence>
<evidence type="ECO:0000256" key="4">
    <source>
        <dbReference type="ARBA" id="ARBA00004406"/>
    </source>
</evidence>
<accession>A0A195BMX4</accession>
<comment type="function">
    <text evidence="2">May be involved in the metabolism of insect hormones and in the breakdown of synthetic insecticides.</text>
</comment>
<organism evidence="16 17">
    <name type="scientific">Atta colombica</name>
    <dbReference type="NCBI Taxonomy" id="520822"/>
    <lineage>
        <taxon>Eukaryota</taxon>
        <taxon>Metazoa</taxon>
        <taxon>Ecdysozoa</taxon>
        <taxon>Arthropoda</taxon>
        <taxon>Hexapoda</taxon>
        <taxon>Insecta</taxon>
        <taxon>Pterygota</taxon>
        <taxon>Neoptera</taxon>
        <taxon>Endopterygota</taxon>
        <taxon>Hymenoptera</taxon>
        <taxon>Apocrita</taxon>
        <taxon>Aculeata</taxon>
        <taxon>Formicoidea</taxon>
        <taxon>Formicidae</taxon>
        <taxon>Myrmicinae</taxon>
        <taxon>Atta</taxon>
    </lineage>
</organism>
<keyword evidence="9" id="KW-0492">Microsome</keyword>
<dbReference type="Pfam" id="PF00067">
    <property type="entry name" value="p450"/>
    <property type="match status" value="1"/>
</dbReference>
<evidence type="ECO:0000256" key="12">
    <source>
        <dbReference type="ARBA" id="ARBA00023033"/>
    </source>
</evidence>
<evidence type="ECO:0000256" key="15">
    <source>
        <dbReference type="RuleBase" id="RU000461"/>
    </source>
</evidence>
<dbReference type="InterPro" id="IPR001128">
    <property type="entry name" value="Cyt_P450"/>
</dbReference>
<dbReference type="SUPFAM" id="SSF48264">
    <property type="entry name" value="Cytochrome P450"/>
    <property type="match status" value="1"/>
</dbReference>
<evidence type="ECO:0000256" key="8">
    <source>
        <dbReference type="ARBA" id="ARBA00022824"/>
    </source>
</evidence>
<evidence type="ECO:0000256" key="14">
    <source>
        <dbReference type="PIRSR" id="PIRSR602401-1"/>
    </source>
</evidence>
<evidence type="ECO:0000256" key="13">
    <source>
        <dbReference type="ARBA" id="ARBA00023136"/>
    </source>
</evidence>
<feature type="non-terminal residue" evidence="16">
    <location>
        <position position="1"/>
    </location>
</feature>
<evidence type="ECO:0000313" key="17">
    <source>
        <dbReference type="Proteomes" id="UP000078540"/>
    </source>
</evidence>
<evidence type="ECO:0000256" key="11">
    <source>
        <dbReference type="ARBA" id="ARBA00023004"/>
    </source>
</evidence>
<evidence type="ECO:0000256" key="2">
    <source>
        <dbReference type="ARBA" id="ARBA00003690"/>
    </source>
</evidence>
<keyword evidence="7 14" id="KW-0479">Metal-binding</keyword>
<evidence type="ECO:0000256" key="7">
    <source>
        <dbReference type="ARBA" id="ARBA00022723"/>
    </source>
</evidence>
<comment type="cofactor">
    <cofactor evidence="1 14">
        <name>heme</name>
        <dbReference type="ChEBI" id="CHEBI:30413"/>
    </cofactor>
</comment>
<protein>
    <submittedName>
        <fullName evidence="16">Cytochrome P450 4C1</fullName>
    </submittedName>
</protein>
<dbReference type="GO" id="GO:0020037">
    <property type="term" value="F:heme binding"/>
    <property type="evidence" value="ECO:0007669"/>
    <property type="project" value="InterPro"/>
</dbReference>
<dbReference type="PRINTS" id="PR00385">
    <property type="entry name" value="P450"/>
</dbReference>
<dbReference type="PANTHER" id="PTHR24291">
    <property type="entry name" value="CYTOCHROME P450 FAMILY 4"/>
    <property type="match status" value="1"/>
</dbReference>